<dbReference type="EMBL" id="JTFC01000027">
    <property type="protein sequence ID" value="RUS57126.1"/>
    <property type="molecule type" value="Genomic_DNA"/>
</dbReference>
<reference evidence="1 2" key="1">
    <citation type="submission" date="2014-11" db="EMBL/GenBank/DDBJ databases">
        <title>Genome sequence and analysis of novel Kurthia sp.</title>
        <authorList>
            <person name="Lawson J.N."/>
            <person name="Gonzalez J.E."/>
            <person name="Rinauldi L."/>
            <person name="Xuan Z."/>
            <person name="Firman A."/>
            <person name="Shaddox L."/>
            <person name="Trudeau A."/>
            <person name="Shah S."/>
            <person name="Reiman D."/>
        </authorList>
    </citation>
    <scope>NUCLEOTIDE SEQUENCE [LARGE SCALE GENOMIC DNA]</scope>
    <source>
        <strain evidence="1 2">3B1D</strain>
    </source>
</reference>
<evidence type="ECO:0000313" key="1">
    <source>
        <dbReference type="EMBL" id="RUS57126.1"/>
    </source>
</evidence>
<organism evidence="1 2">
    <name type="scientific">Candidatus Kurthia intestinigallinarum</name>
    <dbReference type="NCBI Taxonomy" id="1562256"/>
    <lineage>
        <taxon>Bacteria</taxon>
        <taxon>Bacillati</taxon>
        <taxon>Bacillota</taxon>
        <taxon>Bacilli</taxon>
        <taxon>Bacillales</taxon>
        <taxon>Caryophanaceae</taxon>
        <taxon>Kurthia</taxon>
    </lineage>
</organism>
<proteinExistence type="predicted"/>
<dbReference type="AlphaFoldDB" id="A0A433RUZ9"/>
<gene>
    <name evidence="1" type="ORF">QI30_07655</name>
</gene>
<keyword evidence="2" id="KW-1185">Reference proteome</keyword>
<dbReference type="Pfam" id="PF19673">
    <property type="entry name" value="DUF6176"/>
    <property type="match status" value="1"/>
</dbReference>
<dbReference type="InterPro" id="IPR046174">
    <property type="entry name" value="DUF6176"/>
</dbReference>
<sequence>MVQVECTRFKVKEGKSAVVDEWLQFLNDNMKDVLVTLEGEKMYVETILREHKDGSEYLYWYSVQGPGGIDVEESTHWIDVKHLAYWDKCIDNTFRPEELTPAVVMIPQRVRQVMQ</sequence>
<evidence type="ECO:0000313" key="2">
    <source>
        <dbReference type="Proteomes" id="UP000288623"/>
    </source>
</evidence>
<name>A0A433RUZ9_9BACL</name>
<dbReference type="Proteomes" id="UP000288623">
    <property type="component" value="Unassembled WGS sequence"/>
</dbReference>
<dbReference type="RefSeq" id="WP_126990357.1">
    <property type="nucleotide sequence ID" value="NZ_JTFC01000027.1"/>
</dbReference>
<protein>
    <submittedName>
        <fullName evidence="1">Uncharacterized protein</fullName>
    </submittedName>
</protein>
<comment type="caution">
    <text evidence="1">The sequence shown here is derived from an EMBL/GenBank/DDBJ whole genome shotgun (WGS) entry which is preliminary data.</text>
</comment>
<dbReference type="OrthoDB" id="3233233at2"/>
<accession>A0A433RUZ9</accession>